<dbReference type="EMBL" id="JAUSUA010000001">
    <property type="protein sequence ID" value="MDQ0205649.1"/>
    <property type="molecule type" value="Genomic_DNA"/>
</dbReference>
<dbReference type="GO" id="GO:0004852">
    <property type="term" value="F:uroporphyrinogen-III synthase activity"/>
    <property type="evidence" value="ECO:0007669"/>
    <property type="project" value="UniProtKB-EC"/>
</dbReference>
<dbReference type="InterPro" id="IPR000878">
    <property type="entry name" value="4pyrrol_Mease"/>
</dbReference>
<dbReference type="Gene3D" id="3.30.950.10">
    <property type="entry name" value="Methyltransferase, Cobalt-precorrin-4 Transmethylase, Domain 2"/>
    <property type="match status" value="1"/>
</dbReference>
<accession>A0ABT9YF07</accession>
<dbReference type="CDD" id="cd11642">
    <property type="entry name" value="SUMT"/>
    <property type="match status" value="1"/>
</dbReference>
<gene>
    <name evidence="8" type="ORF">J2S05_000423</name>
</gene>
<keyword evidence="8" id="KW-0456">Lyase</keyword>
<reference evidence="8 9" key="1">
    <citation type="submission" date="2023-07" db="EMBL/GenBank/DDBJ databases">
        <title>Genomic Encyclopedia of Type Strains, Phase IV (KMG-IV): sequencing the most valuable type-strain genomes for metagenomic binning, comparative biology and taxonomic classification.</title>
        <authorList>
            <person name="Goeker M."/>
        </authorList>
    </citation>
    <scope>NUCLEOTIDE SEQUENCE [LARGE SCALE GENOMIC DNA]</scope>
    <source>
        <strain evidence="8 9">DSM 19154</strain>
    </source>
</reference>
<dbReference type="Proteomes" id="UP001225034">
    <property type="component" value="Unassembled WGS sequence"/>
</dbReference>
<keyword evidence="9" id="KW-1185">Reference proteome</keyword>
<evidence type="ECO:0000313" key="8">
    <source>
        <dbReference type="EMBL" id="MDQ0205649.1"/>
    </source>
</evidence>
<keyword evidence="4" id="KW-0949">S-adenosyl-L-methionine</keyword>
<evidence type="ECO:0000256" key="1">
    <source>
        <dbReference type="ARBA" id="ARBA00012162"/>
    </source>
</evidence>
<comment type="similarity">
    <text evidence="6">Belongs to the precorrin methyltransferase family.</text>
</comment>
<dbReference type="NCBIfam" id="TIGR01469">
    <property type="entry name" value="cobA_cysG_Cterm"/>
    <property type="match status" value="1"/>
</dbReference>
<evidence type="ECO:0000256" key="6">
    <source>
        <dbReference type="RuleBase" id="RU003960"/>
    </source>
</evidence>
<dbReference type="PROSITE" id="PS00840">
    <property type="entry name" value="SUMT_2"/>
    <property type="match status" value="1"/>
</dbReference>
<dbReference type="InterPro" id="IPR014776">
    <property type="entry name" value="4pyrrole_Mease_sub2"/>
</dbReference>
<evidence type="ECO:0000256" key="4">
    <source>
        <dbReference type="ARBA" id="ARBA00022691"/>
    </source>
</evidence>
<dbReference type="GO" id="GO:0004851">
    <property type="term" value="F:uroporphyrin-III C-methyltransferase activity"/>
    <property type="evidence" value="ECO:0007669"/>
    <property type="project" value="UniProtKB-EC"/>
</dbReference>
<evidence type="ECO:0000259" key="7">
    <source>
        <dbReference type="Pfam" id="PF00590"/>
    </source>
</evidence>
<dbReference type="SUPFAM" id="SSF53790">
    <property type="entry name" value="Tetrapyrrole methylase"/>
    <property type="match status" value="1"/>
</dbReference>
<keyword evidence="2 6" id="KW-0489">Methyltransferase</keyword>
<dbReference type="InterPro" id="IPR006366">
    <property type="entry name" value="CobA/CysG_C"/>
</dbReference>
<dbReference type="InterPro" id="IPR035996">
    <property type="entry name" value="4pyrrol_Methylase_sf"/>
</dbReference>
<dbReference type="SUPFAM" id="SSF69618">
    <property type="entry name" value="HemD-like"/>
    <property type="match status" value="1"/>
</dbReference>
<dbReference type="PANTHER" id="PTHR45790">
    <property type="entry name" value="SIROHEME SYNTHASE-RELATED"/>
    <property type="match status" value="1"/>
</dbReference>
<dbReference type="PANTHER" id="PTHR45790:SF3">
    <property type="entry name" value="S-ADENOSYL-L-METHIONINE-DEPENDENT UROPORPHYRINOGEN III METHYLTRANSFERASE, CHLOROPLASTIC"/>
    <property type="match status" value="1"/>
</dbReference>
<name>A0ABT9YF07_9BACI</name>
<sequence>MERAGFVSFVGAGPGDVGLIAAKGLDRIQDADVILYDRLVNPLLLETCGTHTSLVYCGKLPDRHLLRQEAINDLLLTYALEGKKVVRLKGGDPGVFGRVGEEIEALDKHNVTYEIIPGVTAGIGVPLYAGIPVTHRNLSTSFATVTGHNQKGTQTINWQALSEGVDTLAFYMGVKNLKEIATNLMKFGRDPNEPVKVIQWGTIGKQRTLTATLATVAEQVASENLSNPAITLVGQVAGLGSGQKSWFERQLLFQSQVLLARSSAVEGNLATRLQQLGAEVFQYPRWHVQSNSFPVQDDINEFDQILFQSHDSVNWFFDWLKEMKIDIRRIQAECFGSSFSIQQSLNEKGIQSQQLTEWKTEGKSLILGEQKPDKLDTNSTFVKTHDMKRYDQSNQTLKRMLEEDRIEVIVFPNAKSVAGVVDGALEAGMTAQQLSQIANVVCFGEASKRAAIEAGFLVSYVMPEPNFQSLFNWLIAQKEVVYK</sequence>
<dbReference type="EC" id="2.1.1.107" evidence="1"/>
<dbReference type="Pfam" id="PF00590">
    <property type="entry name" value="TP_methylase"/>
    <property type="match status" value="1"/>
</dbReference>
<proteinExistence type="inferred from homology"/>
<dbReference type="InterPro" id="IPR036108">
    <property type="entry name" value="4pyrrol_syn_uPrphyn_synt_sf"/>
</dbReference>
<feature type="domain" description="Tetrapyrrole methylase" evidence="7">
    <location>
        <begin position="7"/>
        <end position="216"/>
    </location>
</feature>
<dbReference type="Gene3D" id="3.40.50.10090">
    <property type="match status" value="1"/>
</dbReference>
<comment type="caution">
    <text evidence="8">The sequence shown here is derived from an EMBL/GenBank/DDBJ whole genome shotgun (WGS) entry which is preliminary data.</text>
</comment>
<dbReference type="NCBIfam" id="NF004790">
    <property type="entry name" value="PRK06136.1"/>
    <property type="match status" value="1"/>
</dbReference>
<keyword evidence="3 6" id="KW-0808">Transferase</keyword>
<keyword evidence="5" id="KW-0627">Porphyrin biosynthesis</keyword>
<evidence type="ECO:0000256" key="3">
    <source>
        <dbReference type="ARBA" id="ARBA00022679"/>
    </source>
</evidence>
<dbReference type="InterPro" id="IPR003043">
    <property type="entry name" value="Uropor_MeTrfase_CS"/>
</dbReference>
<evidence type="ECO:0000256" key="5">
    <source>
        <dbReference type="ARBA" id="ARBA00023244"/>
    </source>
</evidence>
<dbReference type="InterPro" id="IPR050161">
    <property type="entry name" value="Siro_Cobalamin_biosynth"/>
</dbReference>
<dbReference type="GO" id="GO:0032259">
    <property type="term" value="P:methylation"/>
    <property type="evidence" value="ECO:0007669"/>
    <property type="project" value="UniProtKB-KW"/>
</dbReference>
<dbReference type="RefSeq" id="WP_306979475.1">
    <property type="nucleotide sequence ID" value="NZ_JAUSUA010000001.1"/>
</dbReference>
<dbReference type="Gene3D" id="3.40.1010.10">
    <property type="entry name" value="Cobalt-precorrin-4 Transmethylase, Domain 1"/>
    <property type="match status" value="1"/>
</dbReference>
<evidence type="ECO:0000256" key="2">
    <source>
        <dbReference type="ARBA" id="ARBA00022603"/>
    </source>
</evidence>
<organism evidence="8 9">
    <name type="scientific">Alkalicoccobacillus murimartini</name>
    <dbReference type="NCBI Taxonomy" id="171685"/>
    <lineage>
        <taxon>Bacteria</taxon>
        <taxon>Bacillati</taxon>
        <taxon>Bacillota</taxon>
        <taxon>Bacilli</taxon>
        <taxon>Bacillales</taxon>
        <taxon>Bacillaceae</taxon>
        <taxon>Alkalicoccobacillus</taxon>
    </lineage>
</organism>
<evidence type="ECO:0000313" key="9">
    <source>
        <dbReference type="Proteomes" id="UP001225034"/>
    </source>
</evidence>
<dbReference type="InterPro" id="IPR014777">
    <property type="entry name" value="4pyrrole_Mease_sub1"/>
</dbReference>
<protein>
    <recommendedName>
        <fullName evidence="1">uroporphyrinogen-III C-methyltransferase</fullName>
        <ecNumber evidence="1">2.1.1.107</ecNumber>
    </recommendedName>
</protein>